<feature type="transmembrane region" description="Helical" evidence="5">
    <location>
        <begin position="71"/>
        <end position="92"/>
    </location>
</feature>
<dbReference type="InterPro" id="IPR020846">
    <property type="entry name" value="MFS_dom"/>
</dbReference>
<organism evidence="7 8">
    <name type="scientific">Aspergillus leporis</name>
    <dbReference type="NCBI Taxonomy" id="41062"/>
    <lineage>
        <taxon>Eukaryota</taxon>
        <taxon>Fungi</taxon>
        <taxon>Dikarya</taxon>
        <taxon>Ascomycota</taxon>
        <taxon>Pezizomycotina</taxon>
        <taxon>Eurotiomycetes</taxon>
        <taxon>Eurotiomycetidae</taxon>
        <taxon>Eurotiales</taxon>
        <taxon>Aspergillaceae</taxon>
        <taxon>Aspergillus</taxon>
        <taxon>Aspergillus subgen. Circumdati</taxon>
    </lineage>
</organism>
<feature type="transmembrane region" description="Helical" evidence="5">
    <location>
        <begin position="38"/>
        <end position="59"/>
    </location>
</feature>
<feature type="transmembrane region" description="Helical" evidence="5">
    <location>
        <begin position="162"/>
        <end position="184"/>
    </location>
</feature>
<feature type="transmembrane region" description="Helical" evidence="5">
    <location>
        <begin position="501"/>
        <end position="518"/>
    </location>
</feature>
<feature type="transmembrane region" description="Helical" evidence="5">
    <location>
        <begin position="402"/>
        <end position="422"/>
    </location>
</feature>
<evidence type="ECO:0000259" key="6">
    <source>
        <dbReference type="PROSITE" id="PS50850"/>
    </source>
</evidence>
<evidence type="ECO:0000256" key="3">
    <source>
        <dbReference type="ARBA" id="ARBA00022989"/>
    </source>
</evidence>
<dbReference type="PANTHER" id="PTHR23501">
    <property type="entry name" value="MAJOR FACILITATOR SUPERFAMILY"/>
    <property type="match status" value="1"/>
</dbReference>
<feature type="transmembrane region" description="Helical" evidence="5">
    <location>
        <begin position="374"/>
        <end position="390"/>
    </location>
</feature>
<dbReference type="GO" id="GO:0015174">
    <property type="term" value="F:basic amino acid transmembrane transporter activity"/>
    <property type="evidence" value="ECO:0007669"/>
    <property type="project" value="TreeGrafter"/>
</dbReference>
<feature type="domain" description="Major facilitator superfamily (MFS) profile" evidence="6">
    <location>
        <begin position="39"/>
        <end position="521"/>
    </location>
</feature>
<feature type="transmembrane region" description="Helical" evidence="5">
    <location>
        <begin position="263"/>
        <end position="284"/>
    </location>
</feature>
<dbReference type="SUPFAM" id="SSF103473">
    <property type="entry name" value="MFS general substrate transporter"/>
    <property type="match status" value="1"/>
</dbReference>
<keyword evidence="8" id="KW-1185">Reference proteome</keyword>
<evidence type="ECO:0000256" key="5">
    <source>
        <dbReference type="SAM" id="Phobius"/>
    </source>
</evidence>
<dbReference type="OrthoDB" id="6770063at2759"/>
<evidence type="ECO:0000256" key="2">
    <source>
        <dbReference type="ARBA" id="ARBA00022692"/>
    </source>
</evidence>
<feature type="transmembrane region" description="Helical" evidence="5">
    <location>
        <begin position="304"/>
        <end position="326"/>
    </location>
</feature>
<keyword evidence="2 5" id="KW-0812">Transmembrane</keyword>
<reference evidence="7 8" key="1">
    <citation type="submission" date="2019-04" db="EMBL/GenBank/DDBJ databases">
        <title>Friends and foes A comparative genomics study of 23 Aspergillus species from section Flavi.</title>
        <authorList>
            <consortium name="DOE Joint Genome Institute"/>
            <person name="Kjaerbolling I."/>
            <person name="Vesth T."/>
            <person name="Frisvad J.C."/>
            <person name="Nybo J.L."/>
            <person name="Theobald S."/>
            <person name="Kildgaard S."/>
            <person name="Isbrandt T."/>
            <person name="Kuo A."/>
            <person name="Sato A."/>
            <person name="Lyhne E.K."/>
            <person name="Kogle M.E."/>
            <person name="Wiebenga A."/>
            <person name="Kun R.S."/>
            <person name="Lubbers R.J."/>
            <person name="Makela M.R."/>
            <person name="Barry K."/>
            <person name="Chovatia M."/>
            <person name="Clum A."/>
            <person name="Daum C."/>
            <person name="Haridas S."/>
            <person name="He G."/>
            <person name="LaButti K."/>
            <person name="Lipzen A."/>
            <person name="Mondo S."/>
            <person name="Riley R."/>
            <person name="Salamov A."/>
            <person name="Simmons B.A."/>
            <person name="Magnuson J.K."/>
            <person name="Henrissat B."/>
            <person name="Mortensen U.H."/>
            <person name="Larsen T.O."/>
            <person name="Devries R.P."/>
            <person name="Grigoriev I.V."/>
            <person name="Machida M."/>
            <person name="Baker S.E."/>
            <person name="Andersen M.R."/>
        </authorList>
    </citation>
    <scope>NUCLEOTIDE SEQUENCE [LARGE SCALE GENOMIC DNA]</scope>
    <source>
        <strain evidence="7 8">CBS 151.66</strain>
    </source>
</reference>
<dbReference type="EMBL" id="ML732174">
    <property type="protein sequence ID" value="KAB8076956.1"/>
    <property type="molecule type" value="Genomic_DNA"/>
</dbReference>
<dbReference type="PROSITE" id="PS50850">
    <property type="entry name" value="MFS"/>
    <property type="match status" value="1"/>
</dbReference>
<gene>
    <name evidence="7" type="ORF">BDV29DRAFT_154205</name>
</gene>
<accession>A0A5N5X8E5</accession>
<dbReference type="InterPro" id="IPR036259">
    <property type="entry name" value="MFS_trans_sf"/>
</dbReference>
<evidence type="ECO:0000256" key="4">
    <source>
        <dbReference type="ARBA" id="ARBA00023136"/>
    </source>
</evidence>
<proteinExistence type="predicted"/>
<sequence length="524" mass="57079">MPAAPEQEPLLREQHEAIIHTPNATRETHTVDSKVEPVVLIVIMFGVFLSMACESFVATTHEEIASFFNNLWMGPWLLTAYGMGYSMMLPLYGNLTEKYGCKKLLLLAYATFSVGCVMTGCALSMPVAIVGRFVTGTGGAGMMDLVSILLNKMTSASEVGLLRGYVSLGITLGVSCGPPLGGVLTDAVGWRWSFLCLVPAGILCAAVTAKRLPSDSPRRAPTSRDAQPGRQSRFDWWGYIFLFIAIGCLMFALHMVGEMRPQNVPLVISLLVICLLSGFTCIIVELRTKKSPIVPLRLMLKDGIGLICAGQILLVFCQFGLISNFANFVIRTQNVQNSIVGILSGFRALGAGIGALGFGYLLKWSKKCNALTNYALSGLIISCSLITARWRTGVHGWEVTYIFLAAVGISALYSTQFVALSVRLRESSASIVTTYHLCQQIGAILGTACTAGFFRIVFRNRLVHHLGNSVTAHEVIDKVLENNRYGASLPREAQMRIRTSFLESFPIVTIMLPLMLTLENIPVT</sequence>
<feature type="transmembrane region" description="Helical" evidence="5">
    <location>
        <begin position="133"/>
        <end position="150"/>
    </location>
</feature>
<keyword evidence="4 5" id="KW-0472">Membrane</keyword>
<dbReference type="PANTHER" id="PTHR23501:SF33">
    <property type="entry name" value="MAJOR FACILITATOR SUPERFAMILY (MFS) PROFILE DOMAIN-CONTAINING PROTEIN"/>
    <property type="match status" value="1"/>
</dbReference>
<name>A0A5N5X8E5_9EURO</name>
<evidence type="ECO:0000256" key="1">
    <source>
        <dbReference type="ARBA" id="ARBA00004141"/>
    </source>
</evidence>
<evidence type="ECO:0000313" key="7">
    <source>
        <dbReference type="EMBL" id="KAB8076956.1"/>
    </source>
</evidence>
<comment type="subcellular location">
    <subcellularLocation>
        <location evidence="1">Membrane</location>
        <topology evidence="1">Multi-pass membrane protein</topology>
    </subcellularLocation>
</comment>
<dbReference type="Pfam" id="PF07690">
    <property type="entry name" value="MFS_1"/>
    <property type="match status" value="1"/>
</dbReference>
<feature type="transmembrane region" description="Helical" evidence="5">
    <location>
        <begin position="190"/>
        <end position="209"/>
    </location>
</feature>
<dbReference type="GO" id="GO:0000329">
    <property type="term" value="C:fungal-type vacuole membrane"/>
    <property type="evidence" value="ECO:0007669"/>
    <property type="project" value="TreeGrafter"/>
</dbReference>
<dbReference type="Gene3D" id="1.20.1250.20">
    <property type="entry name" value="MFS general substrate transporter like domains"/>
    <property type="match status" value="1"/>
</dbReference>
<feature type="transmembrane region" description="Helical" evidence="5">
    <location>
        <begin position="104"/>
        <end position="127"/>
    </location>
</feature>
<protein>
    <submittedName>
        <fullName evidence="7">Major facilitator superfamily domain-containing protein</fullName>
    </submittedName>
</protein>
<feature type="transmembrane region" description="Helical" evidence="5">
    <location>
        <begin position="338"/>
        <end position="362"/>
    </location>
</feature>
<evidence type="ECO:0000313" key="8">
    <source>
        <dbReference type="Proteomes" id="UP000326565"/>
    </source>
</evidence>
<dbReference type="Proteomes" id="UP000326565">
    <property type="component" value="Unassembled WGS sequence"/>
</dbReference>
<dbReference type="AlphaFoldDB" id="A0A5N5X8E5"/>
<keyword evidence="3 5" id="KW-1133">Transmembrane helix</keyword>
<dbReference type="InterPro" id="IPR011701">
    <property type="entry name" value="MFS"/>
</dbReference>
<feature type="transmembrane region" description="Helical" evidence="5">
    <location>
        <begin position="236"/>
        <end position="257"/>
    </location>
</feature>